<keyword evidence="1" id="KW-0472">Membrane</keyword>
<evidence type="ECO:0000256" key="1">
    <source>
        <dbReference type="SAM" id="Phobius"/>
    </source>
</evidence>
<comment type="caution">
    <text evidence="2">The sequence shown here is derived from an EMBL/GenBank/DDBJ whole genome shotgun (WGS) entry which is preliminary data.</text>
</comment>
<sequence length="105" mass="11818">MQKTANKTTEKLHECPCISVHMPKLTHLSDCAPAGSAIYFTWVLTSFFLLLLSFSTSSLFHSLIFFPAWYPPSISLPPVRESFDCTQWQITYVPSSGYLPIGQTI</sequence>
<reference evidence="2 3" key="1">
    <citation type="submission" date="2021-06" db="EMBL/GenBank/DDBJ databases">
        <authorList>
            <person name="Palmer J.M."/>
        </authorList>
    </citation>
    <scope>NUCLEOTIDE SEQUENCE [LARGE SCALE GENOMIC DNA]</scope>
    <source>
        <strain evidence="3">if_2019</strain>
        <tissue evidence="2">Muscle</tissue>
    </source>
</reference>
<protein>
    <submittedName>
        <fullName evidence="2">Uncharacterized protein</fullName>
    </submittedName>
</protein>
<dbReference type="Proteomes" id="UP001482620">
    <property type="component" value="Unassembled WGS sequence"/>
</dbReference>
<evidence type="ECO:0000313" key="3">
    <source>
        <dbReference type="Proteomes" id="UP001482620"/>
    </source>
</evidence>
<name>A0ABV0TLS6_9TELE</name>
<proteinExistence type="predicted"/>
<evidence type="ECO:0000313" key="2">
    <source>
        <dbReference type="EMBL" id="MEQ2232956.1"/>
    </source>
</evidence>
<organism evidence="2 3">
    <name type="scientific">Ilyodon furcidens</name>
    <name type="common">goldbreast splitfin</name>
    <dbReference type="NCBI Taxonomy" id="33524"/>
    <lineage>
        <taxon>Eukaryota</taxon>
        <taxon>Metazoa</taxon>
        <taxon>Chordata</taxon>
        <taxon>Craniata</taxon>
        <taxon>Vertebrata</taxon>
        <taxon>Euteleostomi</taxon>
        <taxon>Actinopterygii</taxon>
        <taxon>Neopterygii</taxon>
        <taxon>Teleostei</taxon>
        <taxon>Neoteleostei</taxon>
        <taxon>Acanthomorphata</taxon>
        <taxon>Ovalentaria</taxon>
        <taxon>Atherinomorphae</taxon>
        <taxon>Cyprinodontiformes</taxon>
        <taxon>Goodeidae</taxon>
        <taxon>Ilyodon</taxon>
    </lineage>
</organism>
<keyword evidence="1" id="KW-0812">Transmembrane</keyword>
<accession>A0ABV0TLS6</accession>
<keyword evidence="3" id="KW-1185">Reference proteome</keyword>
<gene>
    <name evidence="2" type="ORF">ILYODFUR_016778</name>
</gene>
<feature type="transmembrane region" description="Helical" evidence="1">
    <location>
        <begin position="47"/>
        <end position="70"/>
    </location>
</feature>
<keyword evidence="1" id="KW-1133">Transmembrane helix</keyword>
<dbReference type="EMBL" id="JAHRIQ010036299">
    <property type="protein sequence ID" value="MEQ2232956.1"/>
    <property type="molecule type" value="Genomic_DNA"/>
</dbReference>